<organism evidence="1">
    <name type="scientific">Brassica cretica</name>
    <name type="common">Mustard</name>
    <dbReference type="NCBI Taxonomy" id="69181"/>
    <lineage>
        <taxon>Eukaryota</taxon>
        <taxon>Viridiplantae</taxon>
        <taxon>Streptophyta</taxon>
        <taxon>Embryophyta</taxon>
        <taxon>Tracheophyta</taxon>
        <taxon>Spermatophyta</taxon>
        <taxon>Magnoliopsida</taxon>
        <taxon>eudicotyledons</taxon>
        <taxon>Gunneridae</taxon>
        <taxon>Pentapetalae</taxon>
        <taxon>rosids</taxon>
        <taxon>malvids</taxon>
        <taxon>Brassicales</taxon>
        <taxon>Brassicaceae</taxon>
        <taxon>Brassiceae</taxon>
        <taxon>Brassica</taxon>
    </lineage>
</organism>
<accession>A0A8S9IMT3</accession>
<proteinExistence type="predicted"/>
<gene>
    <name evidence="1" type="ORF">F2Q70_00003358</name>
</gene>
<sequence length="87" mass="9947">MNEATFRAIPPEHGQVGIIIKVGSIVDADQKGMWWTGLLVKQIGGDNYLALFNSPPEIIPIAQKHLRPHRFFFSYFVAFLASMRFWL</sequence>
<name>A0A8S9IMT3_BRACR</name>
<evidence type="ECO:0000313" key="1">
    <source>
        <dbReference type="EMBL" id="KAF2570683.1"/>
    </source>
</evidence>
<reference evidence="1" key="1">
    <citation type="submission" date="2019-12" db="EMBL/GenBank/DDBJ databases">
        <title>Genome sequencing and annotation of Brassica cretica.</title>
        <authorList>
            <person name="Studholme D.J."/>
            <person name="Sarris P.F."/>
        </authorList>
    </citation>
    <scope>NUCLEOTIDE SEQUENCE</scope>
    <source>
        <strain evidence="1">PFS-102/07</strain>
        <tissue evidence="1">Leaf</tissue>
    </source>
</reference>
<comment type="caution">
    <text evidence="1">The sequence shown here is derived from an EMBL/GenBank/DDBJ whole genome shotgun (WGS) entry which is preliminary data.</text>
</comment>
<protein>
    <recommendedName>
        <fullName evidence="2">Agenet domain-containing protein</fullName>
    </recommendedName>
</protein>
<dbReference type="EMBL" id="QGKY02001015">
    <property type="protein sequence ID" value="KAF2570683.1"/>
    <property type="molecule type" value="Genomic_DNA"/>
</dbReference>
<evidence type="ECO:0008006" key="2">
    <source>
        <dbReference type="Google" id="ProtNLM"/>
    </source>
</evidence>
<dbReference type="AlphaFoldDB" id="A0A8S9IMT3"/>